<dbReference type="AlphaFoldDB" id="A0A4Y2WRM3"/>
<evidence type="ECO:0000313" key="1">
    <source>
        <dbReference type="EMBL" id="GBO39396.1"/>
    </source>
</evidence>
<reference evidence="1 2" key="1">
    <citation type="journal article" date="2019" name="Sci. Rep.">
        <title>Orb-weaving spider Araneus ventricosus genome elucidates the spidroin gene catalogue.</title>
        <authorList>
            <person name="Kono N."/>
            <person name="Nakamura H."/>
            <person name="Ohtoshi R."/>
            <person name="Moran D.A.P."/>
            <person name="Shinohara A."/>
            <person name="Yoshida Y."/>
            <person name="Fujiwara M."/>
            <person name="Mori M."/>
            <person name="Tomita M."/>
            <person name="Arakawa K."/>
        </authorList>
    </citation>
    <scope>NUCLEOTIDE SEQUENCE [LARGE SCALE GENOMIC DNA]</scope>
</reference>
<accession>A0A4Y2WRM3</accession>
<sequence length="162" mass="18102">MELVETRANFMLSNNCTVLAFLKEQKADAYFNSATGHTRFLTVLVARRNKHQCAHNAAVSVHHILSECSNFNSQRLRFNYYMVHSPPGELPSLGECRCPNPRHQGSFLPLSCTSLIFVLLSLNSSRPSEQLRELLKLSLSLCCCSPVPHGQQNPDMLAVCTP</sequence>
<gene>
    <name evidence="1" type="ORF">AVEN_79285_1</name>
</gene>
<proteinExistence type="predicted"/>
<dbReference type="Proteomes" id="UP000499080">
    <property type="component" value="Unassembled WGS sequence"/>
</dbReference>
<name>A0A4Y2WRM3_ARAVE</name>
<protein>
    <submittedName>
        <fullName evidence="1">Uncharacterized protein</fullName>
    </submittedName>
</protein>
<keyword evidence="2" id="KW-1185">Reference proteome</keyword>
<organism evidence="1 2">
    <name type="scientific">Araneus ventricosus</name>
    <name type="common">Orbweaver spider</name>
    <name type="synonym">Epeira ventricosa</name>
    <dbReference type="NCBI Taxonomy" id="182803"/>
    <lineage>
        <taxon>Eukaryota</taxon>
        <taxon>Metazoa</taxon>
        <taxon>Ecdysozoa</taxon>
        <taxon>Arthropoda</taxon>
        <taxon>Chelicerata</taxon>
        <taxon>Arachnida</taxon>
        <taxon>Araneae</taxon>
        <taxon>Araneomorphae</taxon>
        <taxon>Entelegynae</taxon>
        <taxon>Araneoidea</taxon>
        <taxon>Araneidae</taxon>
        <taxon>Araneus</taxon>
    </lineage>
</organism>
<evidence type="ECO:0000313" key="2">
    <source>
        <dbReference type="Proteomes" id="UP000499080"/>
    </source>
</evidence>
<comment type="caution">
    <text evidence="1">The sequence shown here is derived from an EMBL/GenBank/DDBJ whole genome shotgun (WGS) entry which is preliminary data.</text>
</comment>
<dbReference type="EMBL" id="BGPR01064419">
    <property type="protein sequence ID" value="GBO39396.1"/>
    <property type="molecule type" value="Genomic_DNA"/>
</dbReference>